<evidence type="ECO:0000313" key="3">
    <source>
        <dbReference type="Proteomes" id="UP000002640"/>
    </source>
</evidence>
<proteinExistence type="predicted"/>
<reference evidence="2 3" key="1">
    <citation type="journal article" date="2006" name="Science">
        <title>Phytophthora genome sequences uncover evolutionary origins and mechanisms of pathogenesis.</title>
        <authorList>
            <person name="Tyler B.M."/>
            <person name="Tripathy S."/>
            <person name="Zhang X."/>
            <person name="Dehal P."/>
            <person name="Jiang R.H."/>
            <person name="Aerts A."/>
            <person name="Arredondo F.D."/>
            <person name="Baxter L."/>
            <person name="Bensasson D."/>
            <person name="Beynon J.L."/>
            <person name="Chapman J."/>
            <person name="Damasceno C.M."/>
            <person name="Dorrance A.E."/>
            <person name="Dou D."/>
            <person name="Dickerman A.W."/>
            <person name="Dubchak I.L."/>
            <person name="Garbelotto M."/>
            <person name="Gijzen M."/>
            <person name="Gordon S.G."/>
            <person name="Govers F."/>
            <person name="Grunwald N.J."/>
            <person name="Huang W."/>
            <person name="Ivors K.L."/>
            <person name="Jones R.W."/>
            <person name="Kamoun S."/>
            <person name="Krampis K."/>
            <person name="Lamour K.H."/>
            <person name="Lee M.K."/>
            <person name="McDonald W.H."/>
            <person name="Medina M."/>
            <person name="Meijer H.J."/>
            <person name="Nordberg E.K."/>
            <person name="Maclean D.J."/>
            <person name="Ospina-Giraldo M.D."/>
            <person name="Morris P.F."/>
            <person name="Phuntumart V."/>
            <person name="Putnam N.H."/>
            <person name="Rash S."/>
            <person name="Rose J.K."/>
            <person name="Sakihama Y."/>
            <person name="Salamov A.A."/>
            <person name="Savidor A."/>
            <person name="Scheuring C.F."/>
            <person name="Smith B.M."/>
            <person name="Sobral B.W."/>
            <person name="Terry A."/>
            <person name="Torto-Alalibo T.A."/>
            <person name="Win J."/>
            <person name="Xu Z."/>
            <person name="Zhang H."/>
            <person name="Grigoriev I.V."/>
            <person name="Rokhsar D.S."/>
            <person name="Boore J.L."/>
        </authorList>
    </citation>
    <scope>NUCLEOTIDE SEQUENCE [LARGE SCALE GENOMIC DNA]</scope>
    <source>
        <strain evidence="2 3">P6497</strain>
    </source>
</reference>
<organism evidence="2 3">
    <name type="scientific">Phytophthora sojae (strain P6497)</name>
    <name type="common">Soybean stem and root rot agent</name>
    <name type="synonym">Phytophthora megasperma f. sp. glycines</name>
    <dbReference type="NCBI Taxonomy" id="1094619"/>
    <lineage>
        <taxon>Eukaryota</taxon>
        <taxon>Sar</taxon>
        <taxon>Stramenopiles</taxon>
        <taxon>Oomycota</taxon>
        <taxon>Peronosporomycetes</taxon>
        <taxon>Peronosporales</taxon>
        <taxon>Peronosporaceae</taxon>
        <taxon>Phytophthora</taxon>
    </lineage>
</organism>
<evidence type="ECO:0000256" key="1">
    <source>
        <dbReference type="SAM" id="MobiDB-lite"/>
    </source>
</evidence>
<dbReference type="GeneID" id="20640944"/>
<dbReference type="Proteomes" id="UP000002640">
    <property type="component" value="Unassembled WGS sequence"/>
</dbReference>
<protein>
    <submittedName>
        <fullName evidence="2">Uncharacterized protein</fullName>
    </submittedName>
</protein>
<dbReference type="AlphaFoldDB" id="G4YGR2"/>
<feature type="compositionally biased region" description="Low complexity" evidence="1">
    <location>
        <begin position="239"/>
        <end position="253"/>
    </location>
</feature>
<gene>
    <name evidence="2" type="ORF">PHYSODRAFT_293128</name>
</gene>
<feature type="region of interest" description="Disordered" evidence="1">
    <location>
        <begin position="232"/>
        <end position="283"/>
    </location>
</feature>
<name>G4YGR2_PHYSP</name>
<dbReference type="KEGG" id="psoj:PHYSODRAFT_293128"/>
<keyword evidence="3" id="KW-1185">Reference proteome</keyword>
<dbReference type="EMBL" id="JH159151">
    <property type="protein sequence ID" value="EGZ27021.1"/>
    <property type="molecule type" value="Genomic_DNA"/>
</dbReference>
<dbReference type="InParanoid" id="G4YGR2"/>
<accession>G4YGR2</accession>
<sequence>MSALRVQHGERFAMELLTSRIMTLEEFLAEEDQVARTGEENYSRKPIPVLLKAGETVDEYELAFERRLKRRNVDLGLVRHGPMVERRFRMDFAESRAWELRRIQLAQSFRTVAVSPSSDRQHCFHHEGPKHWAYHGIRSRRELLQTNEVPANEFIVDAENRGPNGSMFAGAKLKPITVVRRPREPFLSLEGTFERWLASKDVTLSQLQQDLEEERRHPHGFVHSRTLEYIQRTHEHSESSSSRLSSSDCRMSRGQSSYDEDRWDHKRPASLGPGRFEGRLNEKRPRLDLEVSSPQNVVSDISTTLKGHTFDLEQKVMSCLAQQNSDVVCRLEELVQEVKGLQIGVKNASHGASDVTDYTEVPASAAKCDQHDAAAEERELPVVSSANADILRVAEEIIAKSNAVTTDPILEKLTDKYKHFVDSIEVNEIALHGQVKEGKVAGIQGTISAINKEKQRRDEALADLVACMWRGRKRISCANLLKCKTQAKRTRI</sequence>
<dbReference type="RefSeq" id="XP_009514296.1">
    <property type="nucleotide sequence ID" value="XM_009516001.1"/>
</dbReference>
<evidence type="ECO:0000313" key="2">
    <source>
        <dbReference type="EMBL" id="EGZ27021.1"/>
    </source>
</evidence>